<dbReference type="AlphaFoldDB" id="A0AAV1RNT5"/>
<organism evidence="1 2">
    <name type="scientific">Dovyalis caffra</name>
    <dbReference type="NCBI Taxonomy" id="77055"/>
    <lineage>
        <taxon>Eukaryota</taxon>
        <taxon>Viridiplantae</taxon>
        <taxon>Streptophyta</taxon>
        <taxon>Embryophyta</taxon>
        <taxon>Tracheophyta</taxon>
        <taxon>Spermatophyta</taxon>
        <taxon>Magnoliopsida</taxon>
        <taxon>eudicotyledons</taxon>
        <taxon>Gunneridae</taxon>
        <taxon>Pentapetalae</taxon>
        <taxon>rosids</taxon>
        <taxon>fabids</taxon>
        <taxon>Malpighiales</taxon>
        <taxon>Salicaceae</taxon>
        <taxon>Flacourtieae</taxon>
        <taxon>Dovyalis</taxon>
    </lineage>
</organism>
<reference evidence="1 2" key="1">
    <citation type="submission" date="2024-01" db="EMBL/GenBank/DDBJ databases">
        <authorList>
            <person name="Waweru B."/>
        </authorList>
    </citation>
    <scope>NUCLEOTIDE SEQUENCE [LARGE SCALE GENOMIC DNA]</scope>
</reference>
<protein>
    <submittedName>
        <fullName evidence="1">Uncharacterized protein</fullName>
    </submittedName>
</protein>
<evidence type="ECO:0000313" key="2">
    <source>
        <dbReference type="Proteomes" id="UP001314170"/>
    </source>
</evidence>
<evidence type="ECO:0000313" key="1">
    <source>
        <dbReference type="EMBL" id="CAK7337698.1"/>
    </source>
</evidence>
<comment type="caution">
    <text evidence="1">The sequence shown here is derived from an EMBL/GenBank/DDBJ whole genome shotgun (WGS) entry which is preliminary data.</text>
</comment>
<accession>A0AAV1RNT5</accession>
<dbReference type="EMBL" id="CAWUPB010001108">
    <property type="protein sequence ID" value="CAK7337698.1"/>
    <property type="molecule type" value="Genomic_DNA"/>
</dbReference>
<proteinExistence type="predicted"/>
<sequence length="241" mass="26586">MGFGEETGSQHRNMTSSDPLDEEAWLQIMFGLPNQSTSSNQLSIPAASNTIHSVTPFGFESSIQAHFGPFLPRTSSEEICREDLLPHQQLNVNHAELNPSGAAATTSLPFAIQACNLKGSNISREACVVGRNQTQGEDYNFLELFFTFGYIVLEGLQQKLGILDMHLAVIKQNTAFCHGRCMNENDDKELKKVSDSQKKLVVSPDLLPHSCVISGTNFHSLVVFFRASSSRWLLNVNGQKV</sequence>
<keyword evidence="2" id="KW-1185">Reference proteome</keyword>
<dbReference type="Proteomes" id="UP001314170">
    <property type="component" value="Unassembled WGS sequence"/>
</dbReference>
<gene>
    <name evidence="1" type="ORF">DCAF_LOCUS12736</name>
</gene>
<name>A0AAV1RNT5_9ROSI</name>